<proteinExistence type="predicted"/>
<accession>A0AC35TNT7</accession>
<dbReference type="WBParaSite" id="RSKR_0000282400.1">
    <property type="protein sequence ID" value="RSKR_0000282400.1"/>
    <property type="gene ID" value="RSKR_0000282400"/>
</dbReference>
<name>A0AC35TNT7_9BILA</name>
<dbReference type="Proteomes" id="UP000095286">
    <property type="component" value="Unplaced"/>
</dbReference>
<evidence type="ECO:0000313" key="2">
    <source>
        <dbReference type="WBParaSite" id="RSKR_0000282400.1"/>
    </source>
</evidence>
<organism evidence="1 2">
    <name type="scientific">Rhabditophanes sp. KR3021</name>
    <dbReference type="NCBI Taxonomy" id="114890"/>
    <lineage>
        <taxon>Eukaryota</taxon>
        <taxon>Metazoa</taxon>
        <taxon>Ecdysozoa</taxon>
        <taxon>Nematoda</taxon>
        <taxon>Chromadorea</taxon>
        <taxon>Rhabditida</taxon>
        <taxon>Tylenchina</taxon>
        <taxon>Panagrolaimomorpha</taxon>
        <taxon>Strongyloidoidea</taxon>
        <taxon>Alloionematidae</taxon>
        <taxon>Rhabditophanes</taxon>
    </lineage>
</organism>
<reference evidence="2" key="1">
    <citation type="submission" date="2016-11" db="UniProtKB">
        <authorList>
            <consortium name="WormBaseParasite"/>
        </authorList>
    </citation>
    <scope>IDENTIFICATION</scope>
    <source>
        <strain evidence="2">KR3021</strain>
    </source>
</reference>
<evidence type="ECO:0000313" key="1">
    <source>
        <dbReference type="Proteomes" id="UP000095286"/>
    </source>
</evidence>
<protein>
    <submittedName>
        <fullName evidence="2">Sorting nexin-27</fullName>
    </submittedName>
</protein>
<sequence length="493" mass="57019">MHANSEQDPHYVIITKSDTGFGFNVKGQISEGGQLRSINGHLLGPCQHVSAILRGGAAQKAGLNLGDNIIEVNEENVEAASHRQVVQLIKKGGEQLKLLVISVPNDEVNGYDNNQFEDKDTFYRYDYAEKRLLPITIPSYQYVRIDGESFVVFKIFMAGRHLSSRRYNDFVQVQKYLKEFYSDYEFPNLPSRWPFKLSESKLDARRRLLQSYLEKICSIKCIADGEIIQDFLMDESEDYTKGLDVTLKIQIPGSNFISMEVKKPDTCYEVKHQMFRQLIVEQEIVPHLALFELVEDNFYRVLPEDESPHFIYIQNYTSVADSSISFRKWIFNIEEEARLCQLSPLFLELCYYQTIIDIDTNLLDTKDKQFQLKSLQSQKCMSDFLEVARTLPTYNRVTFGTCQSNLVSNLTLTVDFNKIKVDFEDPEKVSQIVDWACVKRYFIANNETTFNLEYAVSLKVGASIKILQFFTQNCNAMFLTFDKISKERQQFAT</sequence>